<proteinExistence type="predicted"/>
<dbReference type="EnsemblPlants" id="MELO3C029589.2.1">
    <property type="protein sequence ID" value="MELO3C029589.2.1"/>
    <property type="gene ID" value="MELO3C029589.2"/>
</dbReference>
<evidence type="ECO:0000313" key="1">
    <source>
        <dbReference type="EnsemblPlants" id="MELO3C029589.2.1"/>
    </source>
</evidence>
<accession>A0A9I9E6T8</accession>
<sequence length="119" mass="14088">MVLLIDEFVHFSFIVVKFGRRRRGIASERESSNFVHRHHGTVCRERERENWILRFFLLRSLEGQFCRFRMWTSGCQSLTFSTRVYVYNNFSSAKHRRNPVFASTNKSAVDLSLPAKVLN</sequence>
<organism evidence="1">
    <name type="scientific">Cucumis melo</name>
    <name type="common">Muskmelon</name>
    <dbReference type="NCBI Taxonomy" id="3656"/>
    <lineage>
        <taxon>Eukaryota</taxon>
        <taxon>Viridiplantae</taxon>
        <taxon>Streptophyta</taxon>
        <taxon>Embryophyta</taxon>
        <taxon>Tracheophyta</taxon>
        <taxon>Spermatophyta</taxon>
        <taxon>Magnoliopsida</taxon>
        <taxon>eudicotyledons</taxon>
        <taxon>Gunneridae</taxon>
        <taxon>Pentapetalae</taxon>
        <taxon>rosids</taxon>
        <taxon>fabids</taxon>
        <taxon>Cucurbitales</taxon>
        <taxon>Cucurbitaceae</taxon>
        <taxon>Benincaseae</taxon>
        <taxon>Cucumis</taxon>
    </lineage>
</organism>
<dbReference type="Gramene" id="MELO3C029589.2.1">
    <property type="protein sequence ID" value="MELO3C029589.2.1"/>
    <property type="gene ID" value="MELO3C029589.2"/>
</dbReference>
<reference evidence="1" key="1">
    <citation type="submission" date="2023-03" db="UniProtKB">
        <authorList>
            <consortium name="EnsemblPlants"/>
        </authorList>
    </citation>
    <scope>IDENTIFICATION</scope>
</reference>
<name>A0A9I9E6T8_CUCME</name>
<dbReference type="AlphaFoldDB" id="A0A9I9E6T8"/>
<protein>
    <submittedName>
        <fullName evidence="1">Uncharacterized protein</fullName>
    </submittedName>
</protein>